<evidence type="ECO:0008006" key="3">
    <source>
        <dbReference type="Google" id="ProtNLM"/>
    </source>
</evidence>
<dbReference type="RefSeq" id="WP_173155363.1">
    <property type="nucleotide sequence ID" value="NZ_AP022871.1"/>
</dbReference>
<dbReference type="InterPro" id="IPR047715">
    <property type="entry name" value="EboA_dom"/>
</dbReference>
<evidence type="ECO:0000313" key="1">
    <source>
        <dbReference type="EMBL" id="BCB84256.1"/>
    </source>
</evidence>
<keyword evidence="2" id="KW-1185">Reference proteome</keyword>
<dbReference type="EMBL" id="AP022871">
    <property type="protein sequence ID" value="BCB84256.1"/>
    <property type="molecule type" value="Genomic_DNA"/>
</dbReference>
<protein>
    <recommendedName>
        <fullName evidence="3">Sugar phosphate isomerase</fullName>
    </recommendedName>
</protein>
<organism evidence="1 2">
    <name type="scientific">Phytohabitans suffuscus</name>
    <dbReference type="NCBI Taxonomy" id="624315"/>
    <lineage>
        <taxon>Bacteria</taxon>
        <taxon>Bacillati</taxon>
        <taxon>Actinomycetota</taxon>
        <taxon>Actinomycetes</taxon>
        <taxon>Micromonosporales</taxon>
        <taxon>Micromonosporaceae</taxon>
    </lineage>
</organism>
<proteinExistence type="predicted"/>
<gene>
    <name evidence="1" type="ORF">Psuf_015690</name>
</gene>
<dbReference type="Proteomes" id="UP000503011">
    <property type="component" value="Chromosome"/>
</dbReference>
<name>A0A6F8YDS5_9ACTN</name>
<sequence length="196" mass="20677">MTTLDELRGAVPPQGWLGEAVERVAADPGAIARLFPAAGRRVGREALADVPGWSADEAARVQLLAAVPADRVAGEAGGLYRYGDAAEKRAVLKALPLLPIADEGVPLLLDAIRTNDTRLVAAALGPYARHLDAAAWRQAVLKCVFMGLPLSTVDSLDERADAELATMLNGLVEERRAAGRDMAPDALALLDRLKGL</sequence>
<evidence type="ECO:0000313" key="2">
    <source>
        <dbReference type="Proteomes" id="UP000503011"/>
    </source>
</evidence>
<reference evidence="1 2" key="1">
    <citation type="submission" date="2020-03" db="EMBL/GenBank/DDBJ databases">
        <title>Whole genome shotgun sequence of Phytohabitans suffuscus NBRC 105367.</title>
        <authorList>
            <person name="Komaki H."/>
            <person name="Tamura T."/>
        </authorList>
    </citation>
    <scope>NUCLEOTIDE SEQUENCE [LARGE SCALE GENOMIC DNA]</scope>
    <source>
        <strain evidence="1 2">NBRC 105367</strain>
    </source>
</reference>
<dbReference type="NCBIfam" id="NF035938">
    <property type="entry name" value="EboA_domain"/>
    <property type="match status" value="1"/>
</dbReference>
<accession>A0A6F8YDS5</accession>
<dbReference type="KEGG" id="psuu:Psuf_015690"/>
<dbReference type="AlphaFoldDB" id="A0A6F8YDS5"/>
<reference evidence="1 2" key="2">
    <citation type="submission" date="2020-03" db="EMBL/GenBank/DDBJ databases">
        <authorList>
            <person name="Ichikawa N."/>
            <person name="Kimura A."/>
            <person name="Kitahashi Y."/>
            <person name="Uohara A."/>
        </authorList>
    </citation>
    <scope>NUCLEOTIDE SEQUENCE [LARGE SCALE GENOMIC DNA]</scope>
    <source>
        <strain evidence="1 2">NBRC 105367</strain>
    </source>
</reference>